<evidence type="ECO:0000313" key="4">
    <source>
        <dbReference type="Proteomes" id="UP000595140"/>
    </source>
</evidence>
<sequence length="450" mass="49711">MGAAVGEKGGEVRVGSLVWACIGNGVWWPGRVLGPGDMTSFPDHRFQIQLLGQDTVTMDCYSLESSRRVKAFRCGEFDDCIRKAKLSEEFASTECLKYVHLKNAILLALDLERQLVQNKQLKRPGSEMQVETCSREKIRKHGYFTVESEDCLNQSVESRSLRESQKRLQDTTANTSEPMESDLSESVNDVRMGKPSGTLVSRHENINETSEGVTSYSSESSTVQKTAAPAILQKPKHQRKRSVQELCQGAAGLYDDTNCVFDYKGVKAMSACASVFPSNDKKTLFDAHIKFLPSCRGVDVPLVCMMSRVNGKAIIGHPVNIEVLKGTRATTGKKSYHLVWKTCKRTPVMYSPPLPSTREIRKMTQACDSSSGGLTCSAPNGDFSGTEGVPLNSSKKQPRSRKVYHGIIYNPHTTIQKALKDGTSMGVACVPVRHVMRKLLAALCKELQNY</sequence>
<organism evidence="3 4">
    <name type="scientific">Cuscuta campestris</name>
    <dbReference type="NCBI Taxonomy" id="132261"/>
    <lineage>
        <taxon>Eukaryota</taxon>
        <taxon>Viridiplantae</taxon>
        <taxon>Streptophyta</taxon>
        <taxon>Embryophyta</taxon>
        <taxon>Tracheophyta</taxon>
        <taxon>Spermatophyta</taxon>
        <taxon>Magnoliopsida</taxon>
        <taxon>eudicotyledons</taxon>
        <taxon>Gunneridae</taxon>
        <taxon>Pentapetalae</taxon>
        <taxon>asterids</taxon>
        <taxon>lamiids</taxon>
        <taxon>Solanales</taxon>
        <taxon>Convolvulaceae</taxon>
        <taxon>Cuscuteae</taxon>
        <taxon>Cuscuta</taxon>
        <taxon>Cuscuta subgen. Grammica</taxon>
        <taxon>Cuscuta sect. Cleistogrammica</taxon>
    </lineage>
</organism>
<dbReference type="Gene3D" id="2.30.30.140">
    <property type="match status" value="1"/>
</dbReference>
<dbReference type="OrthoDB" id="1908535at2759"/>
<feature type="compositionally biased region" description="Basic and acidic residues" evidence="1">
    <location>
        <begin position="159"/>
        <end position="169"/>
    </location>
</feature>
<protein>
    <recommendedName>
        <fullName evidence="2">PWWP domain-containing protein</fullName>
    </recommendedName>
</protein>
<reference evidence="3 4" key="1">
    <citation type="submission" date="2018-04" db="EMBL/GenBank/DDBJ databases">
        <authorList>
            <person name="Vogel A."/>
        </authorList>
    </citation>
    <scope>NUCLEOTIDE SEQUENCE [LARGE SCALE GENOMIC DNA]</scope>
</reference>
<dbReference type="Proteomes" id="UP000595140">
    <property type="component" value="Unassembled WGS sequence"/>
</dbReference>
<feature type="region of interest" description="Disordered" evidence="1">
    <location>
        <begin position="156"/>
        <end position="221"/>
    </location>
</feature>
<dbReference type="SUPFAM" id="SSF63748">
    <property type="entry name" value="Tudor/PWWP/MBT"/>
    <property type="match status" value="1"/>
</dbReference>
<dbReference type="InterPro" id="IPR044679">
    <property type="entry name" value="PWWP2-like"/>
</dbReference>
<gene>
    <name evidence="3" type="ORF">CCAM_LOCUS30906</name>
</gene>
<dbReference type="InterPro" id="IPR000313">
    <property type="entry name" value="PWWP_dom"/>
</dbReference>
<dbReference type="PANTHER" id="PTHR33697">
    <property type="entry name" value="T17B22.17 PROTEIN-RELATED"/>
    <property type="match status" value="1"/>
</dbReference>
<evidence type="ECO:0000313" key="3">
    <source>
        <dbReference type="EMBL" id="VFQ89130.1"/>
    </source>
</evidence>
<dbReference type="PANTHER" id="PTHR33697:SF1">
    <property type="entry name" value="TUDOR_PWWP_MBT SUPERFAMILY PROTEIN"/>
    <property type="match status" value="1"/>
</dbReference>
<accession>A0A484MJV9</accession>
<evidence type="ECO:0000259" key="2">
    <source>
        <dbReference type="PROSITE" id="PS50812"/>
    </source>
</evidence>
<feature type="compositionally biased region" description="Low complexity" evidence="1">
    <location>
        <begin position="208"/>
        <end position="221"/>
    </location>
</feature>
<keyword evidence="4" id="KW-1185">Reference proteome</keyword>
<dbReference type="CDD" id="cd05162">
    <property type="entry name" value="PWWP"/>
    <property type="match status" value="1"/>
</dbReference>
<evidence type="ECO:0000256" key="1">
    <source>
        <dbReference type="SAM" id="MobiDB-lite"/>
    </source>
</evidence>
<dbReference type="AlphaFoldDB" id="A0A484MJV9"/>
<dbReference type="PROSITE" id="PS50812">
    <property type="entry name" value="PWWP"/>
    <property type="match status" value="1"/>
</dbReference>
<proteinExistence type="predicted"/>
<name>A0A484MJV9_9ASTE</name>
<feature type="domain" description="PWWP" evidence="2">
    <location>
        <begin position="14"/>
        <end position="59"/>
    </location>
</feature>
<dbReference type="EMBL" id="OOIL02003726">
    <property type="protein sequence ID" value="VFQ89130.1"/>
    <property type="molecule type" value="Genomic_DNA"/>
</dbReference>